<protein>
    <recommendedName>
        <fullName evidence="5">GAG-pre-integrase domain-containing protein</fullName>
    </recommendedName>
</protein>
<dbReference type="AlphaFoldDB" id="A0A4Y2AGS3"/>
<dbReference type="EMBL" id="BGPR01000017">
    <property type="protein sequence ID" value="GBL79062.1"/>
    <property type="molecule type" value="Genomic_DNA"/>
</dbReference>
<name>A0A4Y2AGS3_ARAVE</name>
<sequence>MAEVANSENVEVAGVGDILLSLHEDDEGPRNIILSNVLYVPKLGGNLISIGSIEEKGFKVEFLNGEAKVTEETVPTSKRKGRLYIIEENKSSVYITRTENEKSWHRRMGHPHYNVVKKMDCTVSKSESSPTLNELCSTWIQGKMRDQSFPKVAST</sequence>
<feature type="domain" description="GAG-pre-integrase" evidence="1">
    <location>
        <begin position="83"/>
        <end position="144"/>
    </location>
</feature>
<accession>A0A4Y2AGS3</accession>
<comment type="caution">
    <text evidence="3">The sequence shown here is derived from an EMBL/GenBank/DDBJ whole genome shotgun (WGS) entry which is preliminary data.</text>
</comment>
<dbReference type="Pfam" id="PF22936">
    <property type="entry name" value="Pol_BBD"/>
    <property type="match status" value="1"/>
</dbReference>
<dbReference type="InterPro" id="IPR054722">
    <property type="entry name" value="PolX-like_BBD"/>
</dbReference>
<evidence type="ECO:0000259" key="1">
    <source>
        <dbReference type="Pfam" id="PF13976"/>
    </source>
</evidence>
<dbReference type="Pfam" id="PF13976">
    <property type="entry name" value="gag_pre-integrs"/>
    <property type="match status" value="1"/>
</dbReference>
<reference evidence="3 4" key="1">
    <citation type="journal article" date="2019" name="Sci. Rep.">
        <title>Orb-weaving spider Araneus ventricosus genome elucidates the spidroin gene catalogue.</title>
        <authorList>
            <person name="Kono N."/>
            <person name="Nakamura H."/>
            <person name="Ohtoshi R."/>
            <person name="Moran D.A.P."/>
            <person name="Shinohara A."/>
            <person name="Yoshida Y."/>
            <person name="Fujiwara M."/>
            <person name="Mori M."/>
            <person name="Tomita M."/>
            <person name="Arakawa K."/>
        </authorList>
    </citation>
    <scope>NUCLEOTIDE SEQUENCE [LARGE SCALE GENOMIC DNA]</scope>
</reference>
<evidence type="ECO:0000313" key="3">
    <source>
        <dbReference type="EMBL" id="GBL79062.1"/>
    </source>
</evidence>
<organism evidence="3 4">
    <name type="scientific">Araneus ventricosus</name>
    <name type="common">Orbweaver spider</name>
    <name type="synonym">Epeira ventricosa</name>
    <dbReference type="NCBI Taxonomy" id="182803"/>
    <lineage>
        <taxon>Eukaryota</taxon>
        <taxon>Metazoa</taxon>
        <taxon>Ecdysozoa</taxon>
        <taxon>Arthropoda</taxon>
        <taxon>Chelicerata</taxon>
        <taxon>Arachnida</taxon>
        <taxon>Araneae</taxon>
        <taxon>Araneomorphae</taxon>
        <taxon>Entelegynae</taxon>
        <taxon>Araneoidea</taxon>
        <taxon>Araneidae</taxon>
        <taxon>Araneus</taxon>
    </lineage>
</organism>
<evidence type="ECO:0008006" key="5">
    <source>
        <dbReference type="Google" id="ProtNLM"/>
    </source>
</evidence>
<keyword evidence="4" id="KW-1185">Reference proteome</keyword>
<dbReference type="OrthoDB" id="8029976at2759"/>
<evidence type="ECO:0000259" key="2">
    <source>
        <dbReference type="Pfam" id="PF22936"/>
    </source>
</evidence>
<gene>
    <name evidence="3" type="ORF">AVEN_49006_1</name>
</gene>
<proteinExistence type="predicted"/>
<dbReference type="InterPro" id="IPR025724">
    <property type="entry name" value="GAG-pre-integrase_dom"/>
</dbReference>
<evidence type="ECO:0000313" key="4">
    <source>
        <dbReference type="Proteomes" id="UP000499080"/>
    </source>
</evidence>
<dbReference type="Proteomes" id="UP000499080">
    <property type="component" value="Unassembled WGS sequence"/>
</dbReference>
<feature type="domain" description="Retrovirus-related Pol polyprotein from transposon TNT 1-94-like beta-barrel" evidence="2">
    <location>
        <begin position="3"/>
        <end position="58"/>
    </location>
</feature>